<gene>
    <name evidence="9" type="ORF">INT43_001051</name>
</gene>
<feature type="compositionally biased region" description="Polar residues" evidence="7">
    <location>
        <begin position="609"/>
        <end position="632"/>
    </location>
</feature>
<dbReference type="PANTHER" id="PTHR24058:SF17">
    <property type="entry name" value="HOMEODOMAIN INTERACTING PROTEIN KINASE, ISOFORM D"/>
    <property type="match status" value="1"/>
</dbReference>
<keyword evidence="6" id="KW-0067">ATP-binding</keyword>
<dbReference type="AlphaFoldDB" id="A0A8H7UDF1"/>
<feature type="region of interest" description="Disordered" evidence="7">
    <location>
        <begin position="148"/>
        <end position="171"/>
    </location>
</feature>
<dbReference type="SUPFAM" id="SSF56112">
    <property type="entry name" value="Protein kinase-like (PK-like)"/>
    <property type="match status" value="1"/>
</dbReference>
<dbReference type="GO" id="GO:0005737">
    <property type="term" value="C:cytoplasm"/>
    <property type="evidence" value="ECO:0007669"/>
    <property type="project" value="TreeGrafter"/>
</dbReference>
<feature type="region of interest" description="Disordered" evidence="7">
    <location>
        <begin position="1"/>
        <end position="48"/>
    </location>
</feature>
<comment type="similarity">
    <text evidence="1">Belongs to the protein kinase superfamily. CMGC Ser/Thr protein kinase family. MNB/DYRK subfamily.</text>
</comment>
<evidence type="ECO:0000256" key="5">
    <source>
        <dbReference type="ARBA" id="ARBA00022777"/>
    </source>
</evidence>
<accession>A0A8H7UDF1</accession>
<evidence type="ECO:0000256" key="4">
    <source>
        <dbReference type="ARBA" id="ARBA00022741"/>
    </source>
</evidence>
<keyword evidence="4" id="KW-0547">Nucleotide-binding</keyword>
<reference evidence="9" key="1">
    <citation type="submission" date="2020-12" db="EMBL/GenBank/DDBJ databases">
        <title>Metabolic potential, ecology and presence of endohyphal bacteria is reflected in genomic diversity of Mucoromycotina.</title>
        <authorList>
            <person name="Muszewska A."/>
            <person name="Okrasinska A."/>
            <person name="Steczkiewicz K."/>
            <person name="Drgas O."/>
            <person name="Orlowska M."/>
            <person name="Perlinska-Lenart U."/>
            <person name="Aleksandrzak-Piekarczyk T."/>
            <person name="Szatraj K."/>
            <person name="Zielenkiewicz U."/>
            <person name="Pilsyk S."/>
            <person name="Malc E."/>
            <person name="Mieczkowski P."/>
            <person name="Kruszewska J.S."/>
            <person name="Biernat P."/>
            <person name="Pawlowska J."/>
        </authorList>
    </citation>
    <scope>NUCLEOTIDE SEQUENCE</scope>
    <source>
        <strain evidence="9">WA0000067209</strain>
    </source>
</reference>
<name>A0A8H7UDF1_MORIS</name>
<keyword evidence="2" id="KW-0723">Serine/threonine-protein kinase</keyword>
<dbReference type="PROSITE" id="PS50011">
    <property type="entry name" value="PROTEIN_KINASE_DOM"/>
    <property type="match status" value="1"/>
</dbReference>
<feature type="compositionally biased region" description="Polar residues" evidence="7">
    <location>
        <begin position="29"/>
        <end position="38"/>
    </location>
</feature>
<keyword evidence="3" id="KW-0808">Transferase</keyword>
<dbReference type="Pfam" id="PF00069">
    <property type="entry name" value="Pkinase"/>
    <property type="match status" value="1"/>
</dbReference>
<feature type="region of interest" description="Disordered" evidence="7">
    <location>
        <begin position="658"/>
        <end position="817"/>
    </location>
</feature>
<evidence type="ECO:0000313" key="10">
    <source>
        <dbReference type="Proteomes" id="UP000654370"/>
    </source>
</evidence>
<dbReference type="CDD" id="cd14212">
    <property type="entry name" value="PKc_YAK1"/>
    <property type="match status" value="1"/>
</dbReference>
<keyword evidence="5" id="KW-0418">Kinase</keyword>
<dbReference type="PANTHER" id="PTHR24058">
    <property type="entry name" value="DUAL SPECIFICITY PROTEIN KINASE"/>
    <property type="match status" value="1"/>
</dbReference>
<evidence type="ECO:0000259" key="8">
    <source>
        <dbReference type="PROSITE" id="PS50011"/>
    </source>
</evidence>
<dbReference type="EMBL" id="JAEPQZ010000011">
    <property type="protein sequence ID" value="KAG2175404.1"/>
    <property type="molecule type" value="Genomic_DNA"/>
</dbReference>
<protein>
    <recommendedName>
        <fullName evidence="8">Protein kinase domain-containing protein</fullName>
    </recommendedName>
</protein>
<dbReference type="GO" id="GO:0005634">
    <property type="term" value="C:nucleus"/>
    <property type="evidence" value="ECO:0007669"/>
    <property type="project" value="TreeGrafter"/>
</dbReference>
<dbReference type="InterPro" id="IPR011009">
    <property type="entry name" value="Kinase-like_dom_sf"/>
</dbReference>
<dbReference type="InterPro" id="IPR050494">
    <property type="entry name" value="Ser_Thr_dual-spec_kinase"/>
</dbReference>
<proteinExistence type="inferred from homology"/>
<feature type="non-terminal residue" evidence="9">
    <location>
        <position position="1"/>
    </location>
</feature>
<dbReference type="FunFam" id="3.30.200.20:FF:000087">
    <property type="entry name" value="Dual specificity tyrosine-phosphorylation-regulated kinase 1A"/>
    <property type="match status" value="1"/>
</dbReference>
<dbReference type="InterPro" id="IPR000719">
    <property type="entry name" value="Prot_kinase_dom"/>
</dbReference>
<dbReference type="SMART" id="SM00220">
    <property type="entry name" value="S_TKc"/>
    <property type="match status" value="1"/>
</dbReference>
<evidence type="ECO:0000313" key="9">
    <source>
        <dbReference type="EMBL" id="KAG2175404.1"/>
    </source>
</evidence>
<feature type="domain" description="Protein kinase" evidence="8">
    <location>
        <begin position="195"/>
        <end position="545"/>
    </location>
</feature>
<dbReference type="PROSITE" id="PS00108">
    <property type="entry name" value="PROTEIN_KINASE_ST"/>
    <property type="match status" value="1"/>
</dbReference>
<dbReference type="InterPro" id="IPR008271">
    <property type="entry name" value="Ser/Thr_kinase_AS"/>
</dbReference>
<organism evidence="9 10">
    <name type="scientific">Mortierella isabellina</name>
    <name type="common">Filamentous fungus</name>
    <name type="synonym">Umbelopsis isabellina</name>
    <dbReference type="NCBI Taxonomy" id="91625"/>
    <lineage>
        <taxon>Eukaryota</taxon>
        <taxon>Fungi</taxon>
        <taxon>Fungi incertae sedis</taxon>
        <taxon>Mucoromycota</taxon>
        <taxon>Mucoromycotina</taxon>
        <taxon>Umbelopsidomycetes</taxon>
        <taxon>Umbelopsidales</taxon>
        <taxon>Umbelopsidaceae</taxon>
        <taxon>Umbelopsis</taxon>
    </lineage>
</organism>
<feature type="compositionally biased region" description="Polar residues" evidence="7">
    <location>
        <begin position="704"/>
        <end position="726"/>
    </location>
</feature>
<dbReference type="GO" id="GO:0004713">
    <property type="term" value="F:protein tyrosine kinase activity"/>
    <property type="evidence" value="ECO:0007669"/>
    <property type="project" value="TreeGrafter"/>
</dbReference>
<feature type="compositionally biased region" description="Basic and acidic residues" evidence="7">
    <location>
        <begin position="729"/>
        <end position="758"/>
    </location>
</feature>
<dbReference type="GO" id="GO:0004674">
    <property type="term" value="F:protein serine/threonine kinase activity"/>
    <property type="evidence" value="ECO:0007669"/>
    <property type="project" value="UniProtKB-KW"/>
</dbReference>
<keyword evidence="10" id="KW-1185">Reference proteome</keyword>
<evidence type="ECO:0000256" key="6">
    <source>
        <dbReference type="ARBA" id="ARBA00022840"/>
    </source>
</evidence>
<evidence type="ECO:0000256" key="1">
    <source>
        <dbReference type="ARBA" id="ARBA00008867"/>
    </source>
</evidence>
<dbReference type="Gene3D" id="1.10.510.10">
    <property type="entry name" value="Transferase(Phosphotransferase) domain 1"/>
    <property type="match status" value="1"/>
</dbReference>
<sequence>MDNPPPNSPPSTSAPAYNLHRHSLPAKQHSLSKSQTYSGGRLKSHNRRISDYSIHAQPPPAFANHGSAINPHQIRQNRPVRILPTQFEDLASSDSSALEDPKAGFRKVEPNAQISSPPKHSPPSSHVAPLQALTLRISETFSNINPAYNYNPGKNPRRVLTKPSKPAKNDGFDNEEHDYILYVNDILGTEEGQRYQILDILGAGTFGQVVKCQNLITKQLVGVKVVKNKPAYLKQSLMEVDILKHLNTKSDPEDKHHLLRLYDTFFHKSHLCLVFELLSVNLYELIKQNQFKGLSTNLVRVFATQLLDALIVLRENQIIHCDLKPENILLKNLESPAIKVIDFGSACHESQQVYTYIQSRFYRSPEVLLGLQYTTAIDMWSFGCIIAELFLGLPLFPGSSEYNQVSRIVDTFGVPSNYMIERGDNAHRFFERTGDATKRYALKSRETYSREQKKPEMQGKKYFHSTKLKDLIMDYALSRKGMGDQEKDRGRCELNHLAKDELSVNGIKKTEKQNRLALIDFLQGVLKLDPIVRWSPQQAKNHPFITGERFVGPYQPDTLRRTHHTGHSIDKLTSPTGLMTASLPPSFDHGPILPTSQTVLSNARIHETLTPTQNQRPRSKTFSTSTSGSLPSAQKLHIDTTSETIEEDVIPQAMSTATDVERNHQWSADAGSTSYGYRHRQMDTSSGGGTSSFGQEGLKRRSTTHVPTSNSNLTPKRSDSLKQSPSEAPRVRIDDRLRIRVGDDYRIESSDHQRRSGAENDVESQTRAGRKHTGTHLTDDPQGLIPLPDRQRDLEEGNANMDDTSQPRSTGTVDGLGFKMVGGLLRRRA</sequence>
<dbReference type="Proteomes" id="UP000654370">
    <property type="component" value="Unassembled WGS sequence"/>
</dbReference>
<dbReference type="Gene3D" id="3.30.200.20">
    <property type="entry name" value="Phosphorylase Kinase, domain 1"/>
    <property type="match status" value="1"/>
</dbReference>
<dbReference type="GO" id="GO:0005524">
    <property type="term" value="F:ATP binding"/>
    <property type="evidence" value="ECO:0007669"/>
    <property type="project" value="UniProtKB-KW"/>
</dbReference>
<feature type="region of interest" description="Disordered" evidence="7">
    <location>
        <begin position="608"/>
        <end position="636"/>
    </location>
</feature>
<dbReference type="OrthoDB" id="9332038at2759"/>
<feature type="compositionally biased region" description="Polar residues" evidence="7">
    <location>
        <begin position="801"/>
        <end position="812"/>
    </location>
</feature>
<evidence type="ECO:0000256" key="3">
    <source>
        <dbReference type="ARBA" id="ARBA00022679"/>
    </source>
</evidence>
<comment type="caution">
    <text evidence="9">The sequence shown here is derived from an EMBL/GenBank/DDBJ whole genome shotgun (WGS) entry which is preliminary data.</text>
</comment>
<evidence type="ECO:0000256" key="7">
    <source>
        <dbReference type="SAM" id="MobiDB-lite"/>
    </source>
</evidence>
<evidence type="ECO:0000256" key="2">
    <source>
        <dbReference type="ARBA" id="ARBA00022527"/>
    </source>
</evidence>